<keyword evidence="3" id="KW-0963">Cytoplasm</keyword>
<dbReference type="SFLD" id="SFLDF00562">
    <property type="entry name" value="HemN-like__clustered_with_heat"/>
    <property type="match status" value="1"/>
</dbReference>
<dbReference type="InterPro" id="IPR058240">
    <property type="entry name" value="rSAM_sf"/>
</dbReference>
<dbReference type="Proteomes" id="UP000231343">
    <property type="component" value="Unassembled WGS sequence"/>
</dbReference>
<feature type="compositionally biased region" description="Basic and acidic residues" evidence="4">
    <location>
        <begin position="235"/>
        <end position="250"/>
    </location>
</feature>
<organism evidence="6 7">
    <name type="scientific">Candidatus Saganbacteria bacterium CG08_land_8_20_14_0_20_45_16</name>
    <dbReference type="NCBI Taxonomy" id="2014293"/>
    <lineage>
        <taxon>Bacteria</taxon>
        <taxon>Bacillati</taxon>
        <taxon>Saganbacteria</taxon>
    </lineage>
</organism>
<dbReference type="Gene3D" id="3.80.30.20">
    <property type="entry name" value="tm_1862 like domain"/>
    <property type="match status" value="1"/>
</dbReference>
<dbReference type="NCBIfam" id="TIGR00539">
    <property type="entry name" value="hemN_rel"/>
    <property type="match status" value="1"/>
</dbReference>
<reference evidence="6 7" key="1">
    <citation type="submission" date="2017-09" db="EMBL/GenBank/DDBJ databases">
        <title>Depth-based differentiation of microbial function through sediment-hosted aquifers and enrichment of novel symbionts in the deep terrestrial subsurface.</title>
        <authorList>
            <person name="Probst A.J."/>
            <person name="Ladd B."/>
            <person name="Jarett J.K."/>
            <person name="Geller-Mcgrath D.E."/>
            <person name="Sieber C.M."/>
            <person name="Emerson J.B."/>
            <person name="Anantharaman K."/>
            <person name="Thomas B.C."/>
            <person name="Malmstrom R."/>
            <person name="Stieglmeier M."/>
            <person name="Klingl A."/>
            <person name="Woyke T."/>
            <person name="Ryan C.M."/>
            <person name="Banfield J.F."/>
        </authorList>
    </citation>
    <scope>NUCLEOTIDE SEQUENCE [LARGE SCALE GENOMIC DNA]</scope>
    <source>
        <strain evidence="6">CG08_land_8_20_14_0_20_45_16</strain>
    </source>
</reference>
<dbReference type="InterPro" id="IPR007197">
    <property type="entry name" value="rSAM"/>
</dbReference>
<dbReference type="SFLD" id="SFLDG01065">
    <property type="entry name" value="anaerobic_coproporphyrinogen-I"/>
    <property type="match status" value="1"/>
</dbReference>
<accession>A0A2H0XW80</accession>
<dbReference type="GO" id="GO:0004109">
    <property type="term" value="F:coproporphyrinogen oxidase activity"/>
    <property type="evidence" value="ECO:0007669"/>
    <property type="project" value="InterPro"/>
</dbReference>
<comment type="function">
    <text evidence="3">Probably acts as a heme chaperone, transferring heme to an unknown acceptor. Binds one molecule of heme per monomer, possibly covalently. Binds 1 [4Fe-4S] cluster. The cluster is coordinated with 3 cysteines and an exchangeable S-adenosyl-L-methionine.</text>
</comment>
<dbReference type="InterPro" id="IPR023404">
    <property type="entry name" value="rSAM_horseshoe"/>
</dbReference>
<evidence type="ECO:0000256" key="3">
    <source>
        <dbReference type="RuleBase" id="RU364116"/>
    </source>
</evidence>
<evidence type="ECO:0000256" key="1">
    <source>
        <dbReference type="ARBA" id="ARBA00006100"/>
    </source>
</evidence>
<dbReference type="PANTHER" id="PTHR13932:SF5">
    <property type="entry name" value="RADICAL S-ADENOSYL METHIONINE DOMAIN-CONTAINING PROTEIN 1, MITOCHONDRIAL"/>
    <property type="match status" value="1"/>
</dbReference>
<dbReference type="SFLD" id="SFLDF00288">
    <property type="entry name" value="HemN-like__clustered_with_nucl"/>
    <property type="match status" value="1"/>
</dbReference>
<dbReference type="SUPFAM" id="SSF102114">
    <property type="entry name" value="Radical SAM enzymes"/>
    <property type="match status" value="1"/>
</dbReference>
<comment type="similarity">
    <text evidence="1">Belongs to the anaerobic coproporphyrinogen-III oxidase family. HemW subfamily.</text>
</comment>
<dbReference type="SFLD" id="SFLDS00029">
    <property type="entry name" value="Radical_SAM"/>
    <property type="match status" value="1"/>
</dbReference>
<comment type="caution">
    <text evidence="6">The sequence shown here is derived from an EMBL/GenBank/DDBJ whole genome shotgun (WGS) entry which is preliminary data.</text>
</comment>
<keyword evidence="3" id="KW-0408">Iron</keyword>
<dbReference type="Pfam" id="PF04055">
    <property type="entry name" value="Radical_SAM"/>
    <property type="match status" value="1"/>
</dbReference>
<dbReference type="Pfam" id="PF06969">
    <property type="entry name" value="HemN_C"/>
    <property type="match status" value="1"/>
</dbReference>
<feature type="region of interest" description="Disordered" evidence="4">
    <location>
        <begin position="226"/>
        <end position="250"/>
    </location>
</feature>
<dbReference type="SMART" id="SM00729">
    <property type="entry name" value="Elp3"/>
    <property type="match status" value="1"/>
</dbReference>
<keyword evidence="3" id="KW-0411">Iron-sulfur</keyword>
<proteinExistence type="inferred from homology"/>
<dbReference type="EMBL" id="PEYM01000134">
    <property type="protein sequence ID" value="PIS28418.1"/>
    <property type="molecule type" value="Genomic_DNA"/>
</dbReference>
<evidence type="ECO:0000313" key="6">
    <source>
        <dbReference type="EMBL" id="PIS28418.1"/>
    </source>
</evidence>
<name>A0A2H0XW80_UNCSA</name>
<evidence type="ECO:0000313" key="7">
    <source>
        <dbReference type="Proteomes" id="UP000231343"/>
    </source>
</evidence>
<keyword evidence="3" id="KW-0949">S-adenosyl-L-methionine</keyword>
<dbReference type="GO" id="GO:0046872">
    <property type="term" value="F:metal ion binding"/>
    <property type="evidence" value="ECO:0007669"/>
    <property type="project" value="UniProtKB-UniRule"/>
</dbReference>
<keyword evidence="3" id="KW-0004">4Fe-4S</keyword>
<protein>
    <recommendedName>
        <fullName evidence="2 3">Heme chaperone HemW</fullName>
    </recommendedName>
</protein>
<dbReference type="InterPro" id="IPR034505">
    <property type="entry name" value="Coproporphyrinogen-III_oxidase"/>
</dbReference>
<dbReference type="PROSITE" id="PS51918">
    <property type="entry name" value="RADICAL_SAM"/>
    <property type="match status" value="1"/>
</dbReference>
<evidence type="ECO:0000259" key="5">
    <source>
        <dbReference type="PROSITE" id="PS51918"/>
    </source>
</evidence>
<dbReference type="AlphaFoldDB" id="A0A2H0XW80"/>
<feature type="domain" description="Radical SAM core" evidence="5">
    <location>
        <begin position="6"/>
        <end position="253"/>
    </location>
</feature>
<dbReference type="SFLD" id="SFLDG01082">
    <property type="entry name" value="B12-binding_domain_containing"/>
    <property type="match status" value="1"/>
</dbReference>
<dbReference type="InterPro" id="IPR004559">
    <property type="entry name" value="HemW-like"/>
</dbReference>
<sequence length="410" mass="46311">MRTIHDSRFTIHSLYIHIPFCKKKCNYCDFVSYAGKEALINKYIETVCQEIASCFTPHSSPLTTIYFGGGTPTLLSPKHFEKIFQHLTPLIPLSITDGEGETRSVAEGGGEACEISIEANPGTANKAKLKTLRELGINRLSIGAQSFNDRHLKVLGRIHTAEDILRFYDDSRAAGFDNINLDLIFALPNQTLADWQKDLQTAMAQQPNHLSTYNLQIEDGTPFWTSINPHPHPLSHRERGEKEGYDKKKNQGEGVLELPNEETELAMYEYTIETLTKAGYTHYEISNFSKPGYECQHNISYWLNKNYLGIGAGAHSHINGKRWSNPNCIEKYIKTPSSFLPLIKGENVDPGETIFMGLRLLDGISKEHFNGFEKEVTKLTQSGLLIQDNHNIKLTRKGLYLANEVFKKFV</sequence>
<comment type="subcellular location">
    <subcellularLocation>
        <location evidence="3">Cytoplasm</location>
    </subcellularLocation>
</comment>
<dbReference type="GO" id="GO:0051539">
    <property type="term" value="F:4 iron, 4 sulfur cluster binding"/>
    <property type="evidence" value="ECO:0007669"/>
    <property type="project" value="UniProtKB-UniRule"/>
</dbReference>
<keyword evidence="3" id="KW-0479">Metal-binding</keyword>
<gene>
    <name evidence="6" type="ORF">COT42_08150</name>
</gene>
<dbReference type="GO" id="GO:0005737">
    <property type="term" value="C:cytoplasm"/>
    <property type="evidence" value="ECO:0007669"/>
    <property type="project" value="UniProtKB-SubCell"/>
</dbReference>
<dbReference type="GO" id="GO:0006779">
    <property type="term" value="P:porphyrin-containing compound biosynthetic process"/>
    <property type="evidence" value="ECO:0007669"/>
    <property type="project" value="InterPro"/>
</dbReference>
<keyword evidence="3" id="KW-0349">Heme</keyword>
<dbReference type="InterPro" id="IPR006638">
    <property type="entry name" value="Elp3/MiaA/NifB-like_rSAM"/>
</dbReference>
<evidence type="ECO:0000256" key="2">
    <source>
        <dbReference type="ARBA" id="ARBA00017228"/>
    </source>
</evidence>
<keyword evidence="3" id="KW-0143">Chaperone</keyword>
<evidence type="ECO:0000256" key="4">
    <source>
        <dbReference type="SAM" id="MobiDB-lite"/>
    </source>
</evidence>
<dbReference type="PANTHER" id="PTHR13932">
    <property type="entry name" value="COPROPORPHYRINIGEN III OXIDASE"/>
    <property type="match status" value="1"/>
</dbReference>
<dbReference type="InterPro" id="IPR010723">
    <property type="entry name" value="HemN_C"/>
</dbReference>